<dbReference type="Proteomes" id="UP000094578">
    <property type="component" value="Unassembled WGS sequence"/>
</dbReference>
<dbReference type="SUPFAM" id="SSF48452">
    <property type="entry name" value="TPR-like"/>
    <property type="match status" value="1"/>
</dbReference>
<dbReference type="InterPro" id="IPR001387">
    <property type="entry name" value="Cro/C1-type_HTH"/>
</dbReference>
<sequence length="279" mass="33043">MVNQTILDYRWIGQRIREIRQQRGLTQQQLALGICNQSQISRIEKGVESVSAEILFQIAHKFSLDIRIFFDMNEQQIHEIQSIRKNIKYLQKKHMYQELLQYIEDHQVEEICRYSLMDQQFVLYQKGNAHVNLGTVDRGLPMIQLALKLTYHCERIPALYEIEVIQALAIAYGLDGDYRACIGWLHKCLRALHIYREGNDQFTPIFYYLSKAYSDTQDYRTAIEYATQGIRYCANHQIGYYLDQLYYECGYSYEQIGQQFKAQQCYAKSQLLQELFGVY</sequence>
<dbReference type="Pfam" id="PF01381">
    <property type="entry name" value="HTH_3"/>
    <property type="match status" value="1"/>
</dbReference>
<protein>
    <recommendedName>
        <fullName evidence="1">HTH cro/C1-type domain-containing protein</fullName>
    </recommendedName>
</protein>
<evidence type="ECO:0000259" key="1">
    <source>
        <dbReference type="PROSITE" id="PS50943"/>
    </source>
</evidence>
<dbReference type="STRING" id="1886670.PTI45_04049"/>
<proteinExistence type="predicted"/>
<reference evidence="2 3" key="1">
    <citation type="submission" date="2016-08" db="EMBL/GenBank/DDBJ databases">
        <title>Genome sequencing of Paenibacillus sp. TI45-13ar, isolated from Korean traditional nuruk.</title>
        <authorList>
            <person name="Kim S.-J."/>
        </authorList>
    </citation>
    <scope>NUCLEOTIDE SEQUENCE [LARGE SCALE GENOMIC DNA]</scope>
    <source>
        <strain evidence="2 3">TI45-13ar</strain>
    </source>
</reference>
<organism evidence="2 3">
    <name type="scientific">Paenibacillus nuruki</name>
    <dbReference type="NCBI Taxonomy" id="1886670"/>
    <lineage>
        <taxon>Bacteria</taxon>
        <taxon>Bacillati</taxon>
        <taxon>Bacillota</taxon>
        <taxon>Bacilli</taxon>
        <taxon>Bacillales</taxon>
        <taxon>Paenibacillaceae</taxon>
        <taxon>Paenibacillus</taxon>
    </lineage>
</organism>
<evidence type="ECO:0000313" key="2">
    <source>
        <dbReference type="EMBL" id="ODP26209.1"/>
    </source>
</evidence>
<name>A0A1E3KXD5_9BACL</name>
<dbReference type="InterPro" id="IPR053163">
    <property type="entry name" value="HTH-type_regulator_Rgg"/>
</dbReference>
<evidence type="ECO:0000313" key="3">
    <source>
        <dbReference type="Proteomes" id="UP000094578"/>
    </source>
</evidence>
<dbReference type="AlphaFoldDB" id="A0A1E3KXD5"/>
<keyword evidence="3" id="KW-1185">Reference proteome</keyword>
<dbReference type="Pfam" id="PF18768">
    <property type="entry name" value="RNPP_C"/>
    <property type="match status" value="1"/>
</dbReference>
<dbReference type="EMBL" id="MDER01000086">
    <property type="protein sequence ID" value="ODP26209.1"/>
    <property type="molecule type" value="Genomic_DNA"/>
</dbReference>
<accession>A0A1E3KXD5</accession>
<dbReference type="SUPFAM" id="SSF47413">
    <property type="entry name" value="lambda repressor-like DNA-binding domains"/>
    <property type="match status" value="1"/>
</dbReference>
<dbReference type="PROSITE" id="PS50943">
    <property type="entry name" value="HTH_CROC1"/>
    <property type="match status" value="1"/>
</dbReference>
<dbReference type="CDD" id="cd00093">
    <property type="entry name" value="HTH_XRE"/>
    <property type="match status" value="1"/>
</dbReference>
<dbReference type="InterPro" id="IPR011990">
    <property type="entry name" value="TPR-like_helical_dom_sf"/>
</dbReference>
<feature type="domain" description="HTH cro/C1-type" evidence="1">
    <location>
        <begin position="16"/>
        <end position="69"/>
    </location>
</feature>
<comment type="caution">
    <text evidence="2">The sequence shown here is derived from an EMBL/GenBank/DDBJ whole genome shotgun (WGS) entry which is preliminary data.</text>
</comment>
<dbReference type="InterPro" id="IPR010982">
    <property type="entry name" value="Lambda_DNA-bd_dom_sf"/>
</dbReference>
<gene>
    <name evidence="2" type="ORF">PTI45_04049</name>
</gene>
<dbReference type="PANTHER" id="PTHR37038">
    <property type="entry name" value="TRANSCRIPTIONAL REGULATOR-RELATED"/>
    <property type="match status" value="1"/>
</dbReference>
<dbReference type="PANTHER" id="PTHR37038:SF14">
    <property type="entry name" value="TRANSCRIPTIONAL ACTIVATOR"/>
    <property type="match status" value="1"/>
</dbReference>
<dbReference type="GO" id="GO:0003677">
    <property type="term" value="F:DNA binding"/>
    <property type="evidence" value="ECO:0007669"/>
    <property type="project" value="InterPro"/>
</dbReference>
<dbReference type="InterPro" id="IPR041315">
    <property type="entry name" value="PlcR_TPR"/>
</dbReference>
<dbReference type="Gene3D" id="1.25.40.10">
    <property type="entry name" value="Tetratricopeptide repeat domain"/>
    <property type="match status" value="1"/>
</dbReference>
<dbReference type="RefSeq" id="WP_069329381.1">
    <property type="nucleotide sequence ID" value="NZ_MDER01000086.1"/>
</dbReference>
<dbReference type="SMART" id="SM00530">
    <property type="entry name" value="HTH_XRE"/>
    <property type="match status" value="1"/>
</dbReference>